<dbReference type="GO" id="GO:0005524">
    <property type="term" value="F:ATP binding"/>
    <property type="evidence" value="ECO:0007669"/>
    <property type="project" value="UniProtKB-KW"/>
</dbReference>
<comment type="catalytic activity">
    <reaction evidence="5 6">
        <text>NAD(+) + ATP = ADP + NADP(+) + H(+)</text>
        <dbReference type="Rhea" id="RHEA:18629"/>
        <dbReference type="ChEBI" id="CHEBI:15378"/>
        <dbReference type="ChEBI" id="CHEBI:30616"/>
        <dbReference type="ChEBI" id="CHEBI:57540"/>
        <dbReference type="ChEBI" id="CHEBI:58349"/>
        <dbReference type="ChEBI" id="CHEBI:456216"/>
        <dbReference type="EC" id="2.7.1.23"/>
    </reaction>
</comment>
<dbReference type="GO" id="GO:0046872">
    <property type="term" value="F:metal ion binding"/>
    <property type="evidence" value="ECO:0007669"/>
    <property type="project" value="UniProtKB-UniRule"/>
</dbReference>
<reference evidence="7 8" key="1">
    <citation type="journal article" date="2016" name="PLoS ONE">
        <title>Whole-Genome Sequence Analysis of Bombella intestini LMG 28161T, a Novel Acetic Acid Bacterium Isolated from the Crop of a Red-Tailed Bumble Bee, Bombus lapidarius.</title>
        <authorList>
            <person name="Li L."/>
            <person name="Illeghems K."/>
            <person name="Van Kerrebroeck S."/>
            <person name="Borremans W."/>
            <person name="Cleenwerck I."/>
            <person name="Smagghe G."/>
            <person name="De Vuyst L."/>
            <person name="Vandamme P."/>
        </authorList>
    </citation>
    <scope>NUCLEOTIDE SEQUENCE [LARGE SCALE GENOMIC DNA]</scope>
    <source>
        <strain evidence="7 8">R-52487</strain>
    </source>
</reference>
<dbReference type="GO" id="GO:0005737">
    <property type="term" value="C:cytoplasm"/>
    <property type="evidence" value="ECO:0007669"/>
    <property type="project" value="UniProtKB-SubCell"/>
</dbReference>
<keyword evidence="4 6" id="KW-0520">NAD</keyword>
<feature type="active site" description="Proton acceptor" evidence="6">
    <location>
        <position position="41"/>
    </location>
</feature>
<dbReference type="STRING" id="1539051.AL01_04360"/>
<keyword evidence="3 6" id="KW-0521">NADP</keyword>
<evidence type="ECO:0000256" key="4">
    <source>
        <dbReference type="ARBA" id="ARBA00023027"/>
    </source>
</evidence>
<name>A0A1S8GQH6_9PROT</name>
<comment type="cofactor">
    <cofactor evidence="6">
        <name>a divalent metal cation</name>
        <dbReference type="ChEBI" id="CHEBI:60240"/>
    </cofactor>
</comment>
<comment type="function">
    <text evidence="6">Involved in the regulation of the intracellular balance of NAD and NADP, and is a key enzyme in the biosynthesis of NADP. Catalyzes specifically the phosphorylation on 2'-hydroxyl of the adenosine moiety of NAD to yield NADP.</text>
</comment>
<dbReference type="InterPro" id="IPR016064">
    <property type="entry name" value="NAD/diacylglycerol_kinase_sf"/>
</dbReference>
<comment type="subcellular location">
    <subcellularLocation>
        <location evidence="6">Cytoplasm</location>
    </subcellularLocation>
</comment>
<dbReference type="EC" id="2.7.1.23" evidence="6"/>
<feature type="binding site" evidence="6">
    <location>
        <position position="149"/>
    </location>
    <ligand>
        <name>NAD(+)</name>
        <dbReference type="ChEBI" id="CHEBI:57540"/>
    </ligand>
</feature>
<dbReference type="Proteomes" id="UP000200980">
    <property type="component" value="Unassembled WGS sequence"/>
</dbReference>
<dbReference type="Gene3D" id="3.40.50.10330">
    <property type="entry name" value="Probable inorganic polyphosphate/atp-NAD kinase, domain 1"/>
    <property type="match status" value="1"/>
</dbReference>
<dbReference type="PANTHER" id="PTHR20275">
    <property type="entry name" value="NAD KINASE"/>
    <property type="match status" value="1"/>
</dbReference>
<dbReference type="NCBIfam" id="NF003406">
    <property type="entry name" value="PRK04761.1"/>
    <property type="match status" value="1"/>
</dbReference>
<dbReference type="RefSeq" id="WP_077396204.1">
    <property type="nucleotide sequence ID" value="NZ_JATM01000002.1"/>
</dbReference>
<feature type="binding site" evidence="6">
    <location>
        <begin position="152"/>
        <end position="157"/>
    </location>
    <ligand>
        <name>NAD(+)</name>
        <dbReference type="ChEBI" id="CHEBI:57540"/>
    </ligand>
</feature>
<dbReference type="InterPro" id="IPR017437">
    <property type="entry name" value="ATP-NAD_kinase_PpnK-typ_C"/>
</dbReference>
<evidence type="ECO:0000313" key="7">
    <source>
        <dbReference type="EMBL" id="OOL18964.1"/>
    </source>
</evidence>
<proteinExistence type="inferred from homology"/>
<sequence length="252" mass="27785">MNIAFVAAPTEAAQEALKRFTGRYGNVPLEQAEVLVCLGGDGFMLETLLHICGSDVPVFGMNYGTIGFLMNCPEEDHLPQRLAHAQHTEIAPLHMWARTNSGEIHEGIGFNDVFLYRETRQTVHIGIEIDGRMRMPRLTCDGIILSTPAGSTAYNRSAHGPIIPLGAELLSLTPISPFHPRHWRGALLPAGVTVRFTLSDTEKRPASAVAGPEEIRDVDEVIVRLDNEKKVTLLFDPDHSLSERIIAEQFAE</sequence>
<dbReference type="PANTHER" id="PTHR20275:SF0">
    <property type="entry name" value="NAD KINASE"/>
    <property type="match status" value="1"/>
</dbReference>
<dbReference type="InterPro" id="IPR017438">
    <property type="entry name" value="ATP-NAD_kinase_N"/>
</dbReference>
<keyword evidence="1 6" id="KW-0808">Transferase</keyword>
<dbReference type="Pfam" id="PF01513">
    <property type="entry name" value="NAD_kinase"/>
    <property type="match status" value="1"/>
</dbReference>
<dbReference type="AlphaFoldDB" id="A0A1S8GQH6"/>
<dbReference type="OrthoDB" id="9774737at2"/>
<dbReference type="GO" id="GO:0051287">
    <property type="term" value="F:NAD binding"/>
    <property type="evidence" value="ECO:0007669"/>
    <property type="project" value="UniProtKB-ARBA"/>
</dbReference>
<dbReference type="GO" id="GO:0006741">
    <property type="term" value="P:NADP+ biosynthetic process"/>
    <property type="evidence" value="ECO:0007669"/>
    <property type="project" value="UniProtKB-UniRule"/>
</dbReference>
<organism evidence="7 8">
    <name type="scientific">Bombella intestini</name>
    <dbReference type="NCBI Taxonomy" id="1539051"/>
    <lineage>
        <taxon>Bacteria</taxon>
        <taxon>Pseudomonadati</taxon>
        <taxon>Pseudomonadota</taxon>
        <taxon>Alphaproteobacteria</taxon>
        <taxon>Acetobacterales</taxon>
        <taxon>Acetobacteraceae</taxon>
        <taxon>Bombella</taxon>
    </lineage>
</organism>
<dbReference type="Gene3D" id="2.60.200.30">
    <property type="entry name" value="Probable inorganic polyphosphate/atp-NAD kinase, domain 2"/>
    <property type="match status" value="1"/>
</dbReference>
<evidence type="ECO:0000256" key="1">
    <source>
        <dbReference type="ARBA" id="ARBA00022679"/>
    </source>
</evidence>
<comment type="similarity">
    <text evidence="6">Belongs to the NAD kinase family.</text>
</comment>
<dbReference type="EMBL" id="JATM01000002">
    <property type="protein sequence ID" value="OOL18964.1"/>
    <property type="molecule type" value="Genomic_DNA"/>
</dbReference>
<dbReference type="Pfam" id="PF20143">
    <property type="entry name" value="NAD_kinase_C"/>
    <property type="match status" value="1"/>
</dbReference>
<accession>A0A1S8GQH6</accession>
<keyword evidence="2 6" id="KW-0418">Kinase</keyword>
<evidence type="ECO:0000256" key="6">
    <source>
        <dbReference type="HAMAP-Rule" id="MF_00361"/>
    </source>
</evidence>
<feature type="binding site" evidence="6">
    <location>
        <begin position="111"/>
        <end position="112"/>
    </location>
    <ligand>
        <name>NAD(+)</name>
        <dbReference type="ChEBI" id="CHEBI:57540"/>
    </ligand>
</feature>
<feature type="binding site" evidence="6">
    <location>
        <begin position="41"/>
        <end position="42"/>
    </location>
    <ligand>
        <name>NAD(+)</name>
        <dbReference type="ChEBI" id="CHEBI:57540"/>
    </ligand>
</feature>
<gene>
    <name evidence="6" type="primary">nadK</name>
    <name evidence="7" type="ORF">AL01_04360</name>
</gene>
<evidence type="ECO:0000313" key="8">
    <source>
        <dbReference type="Proteomes" id="UP000200980"/>
    </source>
</evidence>
<feature type="binding site" evidence="6">
    <location>
        <position position="141"/>
    </location>
    <ligand>
        <name>NAD(+)</name>
        <dbReference type="ChEBI" id="CHEBI:57540"/>
    </ligand>
</feature>
<comment type="caution">
    <text evidence="6">Lacks conserved residue(s) required for the propagation of feature annotation.</text>
</comment>
<keyword evidence="6" id="KW-0547">Nucleotide-binding</keyword>
<keyword evidence="8" id="KW-1185">Reference proteome</keyword>
<dbReference type="HAMAP" id="MF_00361">
    <property type="entry name" value="NAD_kinase"/>
    <property type="match status" value="1"/>
</dbReference>
<evidence type="ECO:0000256" key="3">
    <source>
        <dbReference type="ARBA" id="ARBA00022857"/>
    </source>
</evidence>
<dbReference type="GO" id="GO:0003951">
    <property type="term" value="F:NAD+ kinase activity"/>
    <property type="evidence" value="ECO:0007669"/>
    <property type="project" value="UniProtKB-UniRule"/>
</dbReference>
<protein>
    <recommendedName>
        <fullName evidence="6">NAD kinase</fullName>
        <ecNumber evidence="6">2.7.1.23</ecNumber>
    </recommendedName>
    <alternativeName>
        <fullName evidence="6">ATP-dependent NAD kinase</fullName>
    </alternativeName>
</protein>
<dbReference type="GO" id="GO:0019674">
    <property type="term" value="P:NAD+ metabolic process"/>
    <property type="evidence" value="ECO:0007669"/>
    <property type="project" value="InterPro"/>
</dbReference>
<evidence type="ECO:0000256" key="5">
    <source>
        <dbReference type="ARBA" id="ARBA00047925"/>
    </source>
</evidence>
<dbReference type="InterPro" id="IPR002504">
    <property type="entry name" value="NADK"/>
</dbReference>
<evidence type="ECO:0000256" key="2">
    <source>
        <dbReference type="ARBA" id="ARBA00022777"/>
    </source>
</evidence>
<dbReference type="SUPFAM" id="SSF111331">
    <property type="entry name" value="NAD kinase/diacylglycerol kinase-like"/>
    <property type="match status" value="1"/>
</dbReference>
<keyword evidence="6" id="KW-0067">ATP-binding</keyword>
<comment type="caution">
    <text evidence="7">The sequence shown here is derived from an EMBL/GenBank/DDBJ whole genome shotgun (WGS) entry which is preliminary data.</text>
</comment>
<keyword evidence="6" id="KW-0963">Cytoplasm</keyword>